<proteinExistence type="predicted"/>
<name>A0A8K9UCZ1_ONCMY</name>
<dbReference type="InterPro" id="IPR003597">
    <property type="entry name" value="Ig_C1-set"/>
</dbReference>
<dbReference type="SMART" id="SM00406">
    <property type="entry name" value="IGv"/>
    <property type="match status" value="1"/>
</dbReference>
<evidence type="ECO:0000313" key="4">
    <source>
        <dbReference type="Ensembl" id="ENSOMYP00000107304.1"/>
    </source>
</evidence>
<evidence type="ECO:0000256" key="1">
    <source>
        <dbReference type="ARBA" id="ARBA00023319"/>
    </source>
</evidence>
<dbReference type="Ensembl" id="ENSOMYT00000162278.1">
    <property type="protein sequence ID" value="ENSOMYP00000107304.1"/>
    <property type="gene ID" value="ENSOMYG00000049163.1"/>
</dbReference>
<dbReference type="AlphaFoldDB" id="A0A8K9UCZ1"/>
<dbReference type="InterPro" id="IPR013106">
    <property type="entry name" value="Ig_V-set"/>
</dbReference>
<evidence type="ECO:0000259" key="3">
    <source>
        <dbReference type="PROSITE" id="PS50835"/>
    </source>
</evidence>
<dbReference type="InterPro" id="IPR013783">
    <property type="entry name" value="Ig-like_fold"/>
</dbReference>
<organism evidence="4 5">
    <name type="scientific">Oncorhynchus mykiss</name>
    <name type="common">Rainbow trout</name>
    <name type="synonym">Salmo gairdneri</name>
    <dbReference type="NCBI Taxonomy" id="8022"/>
    <lineage>
        <taxon>Eukaryota</taxon>
        <taxon>Metazoa</taxon>
        <taxon>Chordata</taxon>
        <taxon>Craniata</taxon>
        <taxon>Vertebrata</taxon>
        <taxon>Euteleostomi</taxon>
        <taxon>Actinopterygii</taxon>
        <taxon>Neopterygii</taxon>
        <taxon>Teleostei</taxon>
        <taxon>Protacanthopterygii</taxon>
        <taxon>Salmoniformes</taxon>
        <taxon>Salmonidae</taxon>
        <taxon>Salmoninae</taxon>
        <taxon>Oncorhynchus</taxon>
    </lineage>
</organism>
<dbReference type="PROSITE" id="PS50835">
    <property type="entry name" value="IG_LIKE"/>
    <property type="match status" value="1"/>
</dbReference>
<dbReference type="InterPro" id="IPR007110">
    <property type="entry name" value="Ig-like_dom"/>
</dbReference>
<feature type="domain" description="Ig-like" evidence="3">
    <location>
        <begin position="141"/>
        <end position="217"/>
    </location>
</feature>
<dbReference type="SUPFAM" id="SSF48726">
    <property type="entry name" value="Immunoglobulin"/>
    <property type="match status" value="2"/>
</dbReference>
<dbReference type="Gene3D" id="2.60.40.10">
    <property type="entry name" value="Immunoglobulins"/>
    <property type="match status" value="2"/>
</dbReference>
<accession>A0A8K9UCZ1</accession>
<dbReference type="PANTHER" id="PTHR23411">
    <property type="entry name" value="TAPASIN"/>
    <property type="match status" value="1"/>
</dbReference>
<dbReference type="PROSITE" id="PS51257">
    <property type="entry name" value="PROKAR_LIPOPROTEIN"/>
    <property type="match status" value="1"/>
</dbReference>
<keyword evidence="5" id="KW-1185">Reference proteome</keyword>
<evidence type="ECO:0000256" key="2">
    <source>
        <dbReference type="SAM" id="SignalP"/>
    </source>
</evidence>
<keyword evidence="1" id="KW-0393">Immunoglobulin domain</keyword>
<protein>
    <recommendedName>
        <fullName evidence="3">Ig-like domain-containing protein</fullName>
    </recommendedName>
</protein>
<dbReference type="GeneTree" id="ENSGT00940000177284"/>
<sequence length="236" mass="26206">MSESWRVEKSSSTSSASTQTMFPASLLLLLAAVSCEFLTAPGKGLEWIIYYHSDRSKSNAQVVQGRFTASKDRTNFFLHISQLKPEDSALYYCISCVLFSPSPLTGENHHSPISHQSSINQKTHLVLFPTQSQFLSLGLKTLSVVLSGFFPSDVIVNWEKAGSRLPLSRYSSSPSVLYAGSSTYSMNSRLIVPRSEWNQNSNYSCAVRHESSKRPITSTIENVFGEWTVDLNSAMD</sequence>
<dbReference type="SMART" id="SM00407">
    <property type="entry name" value="IGc1"/>
    <property type="match status" value="1"/>
</dbReference>
<evidence type="ECO:0000313" key="5">
    <source>
        <dbReference type="Proteomes" id="UP000694395"/>
    </source>
</evidence>
<dbReference type="CDD" id="cd00098">
    <property type="entry name" value="IgC1"/>
    <property type="match status" value="1"/>
</dbReference>
<feature type="chain" id="PRO_5035452799" description="Ig-like domain-containing protein" evidence="2">
    <location>
        <begin position="36"/>
        <end position="236"/>
    </location>
</feature>
<reference evidence="4" key="3">
    <citation type="submission" date="2025-09" db="UniProtKB">
        <authorList>
            <consortium name="Ensembl"/>
        </authorList>
    </citation>
    <scope>IDENTIFICATION</scope>
</reference>
<feature type="signal peptide" evidence="2">
    <location>
        <begin position="1"/>
        <end position="35"/>
    </location>
</feature>
<dbReference type="InterPro" id="IPR036179">
    <property type="entry name" value="Ig-like_dom_sf"/>
</dbReference>
<dbReference type="Pfam" id="PF07654">
    <property type="entry name" value="C1-set"/>
    <property type="match status" value="1"/>
</dbReference>
<reference evidence="4" key="1">
    <citation type="submission" date="2020-07" db="EMBL/GenBank/DDBJ databases">
        <title>A long reads based de novo assembly of the rainbow trout Arlee double haploid line genome.</title>
        <authorList>
            <person name="Gao G."/>
            <person name="Palti Y."/>
        </authorList>
    </citation>
    <scope>NUCLEOTIDE SEQUENCE [LARGE SCALE GENOMIC DNA]</scope>
</reference>
<dbReference type="Proteomes" id="UP000694395">
    <property type="component" value="Chromosome 12"/>
</dbReference>
<dbReference type="Pfam" id="PF07686">
    <property type="entry name" value="V-set"/>
    <property type="match status" value="1"/>
</dbReference>
<keyword evidence="2" id="KW-0732">Signal</keyword>
<reference evidence="4" key="2">
    <citation type="submission" date="2025-08" db="UniProtKB">
        <authorList>
            <consortium name="Ensembl"/>
        </authorList>
    </citation>
    <scope>IDENTIFICATION</scope>
</reference>
<dbReference type="InterPro" id="IPR050380">
    <property type="entry name" value="Immune_Resp_Modulators"/>
</dbReference>